<name>A0A6H0XX26_9PEZI</name>
<feature type="compositionally biased region" description="Basic residues" evidence="1">
    <location>
        <begin position="173"/>
        <end position="200"/>
    </location>
</feature>
<feature type="compositionally biased region" description="Basic and acidic residues" evidence="1">
    <location>
        <begin position="77"/>
        <end position="86"/>
    </location>
</feature>
<feature type="region of interest" description="Disordered" evidence="1">
    <location>
        <begin position="64"/>
        <end position="250"/>
    </location>
</feature>
<gene>
    <name evidence="2" type="ORF">AMS68_004753</name>
</gene>
<dbReference type="Proteomes" id="UP000503462">
    <property type="component" value="Chromosome 3"/>
</dbReference>
<proteinExistence type="predicted"/>
<evidence type="ECO:0000313" key="3">
    <source>
        <dbReference type="Proteomes" id="UP000503462"/>
    </source>
</evidence>
<feature type="compositionally biased region" description="Basic residues" evidence="1">
    <location>
        <begin position="149"/>
        <end position="164"/>
    </location>
</feature>
<dbReference type="EMBL" id="CP051141">
    <property type="protein sequence ID" value="QIW99235.1"/>
    <property type="molecule type" value="Genomic_DNA"/>
</dbReference>
<feature type="compositionally biased region" description="Basic and acidic residues" evidence="1">
    <location>
        <begin position="108"/>
        <end position="117"/>
    </location>
</feature>
<reference evidence="2 3" key="1">
    <citation type="journal article" date="2016" name="Sci. Rep.">
        <title>Peltaster fructicola genome reveals evolution from an invasive phytopathogen to an ectophytic parasite.</title>
        <authorList>
            <person name="Xu C."/>
            <person name="Chen H."/>
            <person name="Gleason M.L."/>
            <person name="Xu J.R."/>
            <person name="Liu H."/>
            <person name="Zhang R."/>
            <person name="Sun G."/>
        </authorList>
    </citation>
    <scope>NUCLEOTIDE SEQUENCE [LARGE SCALE GENOMIC DNA]</scope>
    <source>
        <strain evidence="2 3">LNHT1506</strain>
    </source>
</reference>
<protein>
    <recommendedName>
        <fullName evidence="4">Pre-mRNA-splicing factor 38B</fullName>
    </recommendedName>
</protein>
<evidence type="ECO:0008006" key="4">
    <source>
        <dbReference type="Google" id="ProtNLM"/>
    </source>
</evidence>
<evidence type="ECO:0000313" key="2">
    <source>
        <dbReference type="EMBL" id="QIW99235.1"/>
    </source>
</evidence>
<feature type="compositionally biased region" description="Basic and acidic residues" evidence="1">
    <location>
        <begin position="201"/>
        <end position="215"/>
    </location>
</feature>
<dbReference type="PANTHER" id="PTHR40132:SF1">
    <property type="entry name" value="PRE-MRNA-SPLICING FACTOR 38B"/>
    <property type="match status" value="1"/>
</dbReference>
<organism evidence="2 3">
    <name type="scientific">Peltaster fructicola</name>
    <dbReference type="NCBI Taxonomy" id="286661"/>
    <lineage>
        <taxon>Eukaryota</taxon>
        <taxon>Fungi</taxon>
        <taxon>Dikarya</taxon>
        <taxon>Ascomycota</taxon>
        <taxon>Pezizomycotina</taxon>
        <taxon>Dothideomycetes</taxon>
        <taxon>Dothideomycetes incertae sedis</taxon>
        <taxon>Peltaster</taxon>
    </lineage>
</organism>
<sequence>MATSEELTDAYLAALLAKDATKTSRSVVNRPRDAPKPNLRFLRNILKETDSHNAVLLERDRQLASRGARGLRTSHGVCDHDGEDRSAKRRRTERPDRWSSALAQQGLRRKDDDDKTGIHRQKRDRGDQTKSHESRHHSRSRSPLDRRGPSRHRDRSRDKHKQRSRSLQERDHPRRHRDRSREKHKHNRRSRSPSPHKRSSARVDGRSRAVEKTYESDSDPLEAIVGPRAPPKVIPRGRGTTAASSGIDARFANAHYDPSKDVQRDADEDDDWDMAMSALQDRAKWRAIGADRLRAAGFSEAEVAKWEGSSDLAPSGRDEDIDNVIWRKHGEARDWDRGKVTTADGETTTKAAWLNTS</sequence>
<dbReference type="AlphaFoldDB" id="A0A6H0XX26"/>
<evidence type="ECO:0000256" key="1">
    <source>
        <dbReference type="SAM" id="MobiDB-lite"/>
    </source>
</evidence>
<keyword evidence="3" id="KW-1185">Reference proteome</keyword>
<accession>A0A6H0XX26</accession>
<dbReference type="OrthoDB" id="2431475at2759"/>
<dbReference type="PANTHER" id="PTHR40132">
    <property type="entry name" value="PRE-MRNA-SPLICING FACTOR 38B"/>
    <property type="match status" value="1"/>
</dbReference>